<keyword evidence="2" id="KW-1185">Reference proteome</keyword>
<reference evidence="1" key="1">
    <citation type="submission" date="2021-06" db="EMBL/GenBank/DDBJ databases">
        <authorList>
            <person name="Kallberg Y."/>
            <person name="Tangrot J."/>
            <person name="Rosling A."/>
        </authorList>
    </citation>
    <scope>NUCLEOTIDE SEQUENCE</scope>
    <source>
        <strain evidence="1">FL130A</strain>
    </source>
</reference>
<dbReference type="AlphaFoldDB" id="A0A9N9F5L9"/>
<proteinExistence type="predicted"/>
<dbReference type="EMBL" id="CAJVPS010000823">
    <property type="protein sequence ID" value="CAG8510680.1"/>
    <property type="molecule type" value="Genomic_DNA"/>
</dbReference>
<organism evidence="1 2">
    <name type="scientific">Ambispora leptoticha</name>
    <dbReference type="NCBI Taxonomy" id="144679"/>
    <lineage>
        <taxon>Eukaryota</taxon>
        <taxon>Fungi</taxon>
        <taxon>Fungi incertae sedis</taxon>
        <taxon>Mucoromycota</taxon>
        <taxon>Glomeromycotina</taxon>
        <taxon>Glomeromycetes</taxon>
        <taxon>Archaeosporales</taxon>
        <taxon>Ambisporaceae</taxon>
        <taxon>Ambispora</taxon>
    </lineage>
</organism>
<evidence type="ECO:0000313" key="2">
    <source>
        <dbReference type="Proteomes" id="UP000789508"/>
    </source>
</evidence>
<protein>
    <submittedName>
        <fullName evidence="1">4954_t:CDS:1</fullName>
    </submittedName>
</protein>
<evidence type="ECO:0000313" key="1">
    <source>
        <dbReference type="EMBL" id="CAG8510680.1"/>
    </source>
</evidence>
<accession>A0A9N9F5L9</accession>
<gene>
    <name evidence="1" type="ORF">ALEPTO_LOCUS3959</name>
</gene>
<dbReference type="Proteomes" id="UP000789508">
    <property type="component" value="Unassembled WGS sequence"/>
</dbReference>
<sequence length="84" mass="9495">MSRANMLGESSTCGQPFRHKAMQAHFLYKFLSPPHNTTKIDSPSGVLRFVLIVTVDELVNVLIERRRTSLPAEKRQKVSNDLKG</sequence>
<name>A0A9N9F5L9_9GLOM</name>
<comment type="caution">
    <text evidence="1">The sequence shown here is derived from an EMBL/GenBank/DDBJ whole genome shotgun (WGS) entry which is preliminary data.</text>
</comment>